<protein>
    <submittedName>
        <fullName evidence="1">Carboxypeptidase-like regulatory domain-containing protein</fullName>
    </submittedName>
</protein>
<proteinExistence type="predicted"/>
<dbReference type="EMBL" id="JAOYOD010000001">
    <property type="protein sequence ID" value="MCV9386561.1"/>
    <property type="molecule type" value="Genomic_DNA"/>
</dbReference>
<dbReference type="Proteomes" id="UP001300692">
    <property type="component" value="Unassembled WGS sequence"/>
</dbReference>
<evidence type="ECO:0000313" key="2">
    <source>
        <dbReference type="Proteomes" id="UP001300692"/>
    </source>
</evidence>
<dbReference type="Gene3D" id="3.55.50.30">
    <property type="match status" value="1"/>
</dbReference>
<dbReference type="Pfam" id="PF13715">
    <property type="entry name" value="CarbopepD_reg_2"/>
    <property type="match status" value="1"/>
</dbReference>
<dbReference type="Gene3D" id="2.60.40.1120">
    <property type="entry name" value="Carboxypeptidase-like, regulatory domain"/>
    <property type="match status" value="1"/>
</dbReference>
<evidence type="ECO:0000313" key="1">
    <source>
        <dbReference type="EMBL" id="MCV9386561.1"/>
    </source>
</evidence>
<sequence>MDKGLIHFWFFVIQLLLLFVSSTDLYAQRRILNREISLQVQEVPFDSVLQSISYQSDVLFSYDASLIPSNQRFTLHYPKATVEQAIIQLLKGTGIDYRLVKDQVVFFKVAEESEEKKEFEKVKLIGTILDTNGEPVIGANVFIANTVKGGATDALGNFEIKNLEVGVYELVISHLQYVNAYYKITIDGKREFIHLPIRMEPSFTELGDVQVLSDNKLYRQNKRYIDMFTSRFLGSSSNSDKCSILNPEVLDVTYDRSENMLSATAVAPIEIVNEALGYKINFVLDYMEDNGKTNHTVGFANFEELEPEDKRQRKRWNKNRKRSYQGSLIHFLQALSKDRLRREGFHIRYVKNLPDRVTSDLYDVSMSESLRRDDIMVGNKLKCEYYLEIVYTREKEGADYLLMNRDSNDRTIHSSGMVNQNFGQISYIKLNLPSVTVSPKGYFVEPLAITTYGYWAWERVSEFMPFDYEP</sequence>
<organism evidence="1 2">
    <name type="scientific">Reichenbachiella ulvae</name>
    <dbReference type="NCBI Taxonomy" id="2980104"/>
    <lineage>
        <taxon>Bacteria</taxon>
        <taxon>Pseudomonadati</taxon>
        <taxon>Bacteroidota</taxon>
        <taxon>Cytophagia</taxon>
        <taxon>Cytophagales</taxon>
        <taxon>Reichenbachiellaceae</taxon>
        <taxon>Reichenbachiella</taxon>
    </lineage>
</organism>
<dbReference type="SUPFAM" id="SSF49464">
    <property type="entry name" value="Carboxypeptidase regulatory domain-like"/>
    <property type="match status" value="1"/>
</dbReference>
<comment type="caution">
    <text evidence="1">The sequence shown here is derived from an EMBL/GenBank/DDBJ whole genome shotgun (WGS) entry which is preliminary data.</text>
</comment>
<dbReference type="RefSeq" id="WP_264137370.1">
    <property type="nucleotide sequence ID" value="NZ_JAOYOD010000001.1"/>
</dbReference>
<reference evidence="1 2" key="1">
    <citation type="submission" date="2022-10" db="EMBL/GenBank/DDBJ databases">
        <title>Comparative genomics and taxonomic characterization of three novel marine species of genus Reichenbachiella exhibiting antioxidant and polysaccharide degradation activities.</title>
        <authorList>
            <person name="Muhammad N."/>
            <person name="Lee Y.-J."/>
            <person name="Ko J."/>
            <person name="Kim S.-G."/>
        </authorList>
    </citation>
    <scope>NUCLEOTIDE SEQUENCE [LARGE SCALE GENOMIC DNA]</scope>
    <source>
        <strain evidence="1 2">ABR2-5</strain>
    </source>
</reference>
<gene>
    <name evidence="1" type="ORF">N7U62_07805</name>
</gene>
<keyword evidence="2" id="KW-1185">Reference proteome</keyword>
<name>A0ABT3CS82_9BACT</name>
<dbReference type="InterPro" id="IPR008969">
    <property type="entry name" value="CarboxyPept-like_regulatory"/>
</dbReference>
<accession>A0ABT3CS82</accession>